<sequence>MGLLEADVHTNSPADALFKLLAEEVHNVPDASSDNVHSVQLHEGDWATTGSVKLWTYTIDGRKEVFKEKVEIDKENRVMMLVAVGGDIMEQYRTYRIVYHVFPDGDSEPPRTGQLPAVPRQCTQGHRCAPCWKTGVIMGPEFGSLLLYAFVP</sequence>
<reference evidence="2" key="1">
    <citation type="journal article" date="2023" name="Front. Plant Sci.">
        <title>Chromosomal-level genome assembly of Melastoma candidum provides insights into trichome evolution.</title>
        <authorList>
            <person name="Zhong Y."/>
            <person name="Wu W."/>
            <person name="Sun C."/>
            <person name="Zou P."/>
            <person name="Liu Y."/>
            <person name="Dai S."/>
            <person name="Zhou R."/>
        </authorList>
    </citation>
    <scope>NUCLEOTIDE SEQUENCE [LARGE SCALE GENOMIC DNA]</scope>
</reference>
<proteinExistence type="predicted"/>
<dbReference type="Proteomes" id="UP001057402">
    <property type="component" value="Chromosome 3"/>
</dbReference>
<gene>
    <name evidence="1" type="ORF">MLD38_005438</name>
</gene>
<name>A0ACB9RMP8_9MYRT</name>
<keyword evidence="2" id="KW-1185">Reference proteome</keyword>
<protein>
    <submittedName>
        <fullName evidence="1">Uncharacterized protein</fullName>
    </submittedName>
</protein>
<dbReference type="EMBL" id="CM042882">
    <property type="protein sequence ID" value="KAI4379101.1"/>
    <property type="molecule type" value="Genomic_DNA"/>
</dbReference>
<evidence type="ECO:0000313" key="2">
    <source>
        <dbReference type="Proteomes" id="UP001057402"/>
    </source>
</evidence>
<evidence type="ECO:0000313" key="1">
    <source>
        <dbReference type="EMBL" id="KAI4379101.1"/>
    </source>
</evidence>
<organism evidence="1 2">
    <name type="scientific">Melastoma candidum</name>
    <dbReference type="NCBI Taxonomy" id="119954"/>
    <lineage>
        <taxon>Eukaryota</taxon>
        <taxon>Viridiplantae</taxon>
        <taxon>Streptophyta</taxon>
        <taxon>Embryophyta</taxon>
        <taxon>Tracheophyta</taxon>
        <taxon>Spermatophyta</taxon>
        <taxon>Magnoliopsida</taxon>
        <taxon>eudicotyledons</taxon>
        <taxon>Gunneridae</taxon>
        <taxon>Pentapetalae</taxon>
        <taxon>rosids</taxon>
        <taxon>malvids</taxon>
        <taxon>Myrtales</taxon>
        <taxon>Melastomataceae</taxon>
        <taxon>Melastomatoideae</taxon>
        <taxon>Melastomateae</taxon>
        <taxon>Melastoma</taxon>
    </lineage>
</organism>
<accession>A0ACB9RMP8</accession>
<comment type="caution">
    <text evidence="1">The sequence shown here is derived from an EMBL/GenBank/DDBJ whole genome shotgun (WGS) entry which is preliminary data.</text>
</comment>